<evidence type="ECO:0000313" key="2">
    <source>
        <dbReference type="EMBL" id="CAE50093.1"/>
    </source>
</evidence>
<proteinExistence type="predicted"/>
<dbReference type="AlphaFoldDB" id="Q6NGF7"/>
<sequence>MSSSLSSSILMNNDSQKAHPATKGGHITALAPNATGGAKRMTVPGEELINISRVMDERSNHVSGGGEDQSTDKCP</sequence>
<name>Q6NGF7_CORDI</name>
<dbReference type="HOGENOM" id="CLU_2664850_0_0_11"/>
<dbReference type="KEGG" id="cdi:DIP1568"/>
<dbReference type="STRING" id="257309.DIP1568"/>
<dbReference type="EMBL" id="BX248358">
    <property type="protein sequence ID" value="CAE50093.1"/>
    <property type="molecule type" value="Genomic_DNA"/>
</dbReference>
<keyword evidence="3" id="KW-1185">Reference proteome</keyword>
<organism evidence="2 3">
    <name type="scientific">Corynebacterium diphtheriae (strain ATCC 700971 / NCTC 13129 / Biotype gravis)</name>
    <dbReference type="NCBI Taxonomy" id="257309"/>
    <lineage>
        <taxon>Bacteria</taxon>
        <taxon>Bacillati</taxon>
        <taxon>Actinomycetota</taxon>
        <taxon>Actinomycetes</taxon>
        <taxon>Mycobacteriales</taxon>
        <taxon>Corynebacteriaceae</taxon>
        <taxon>Corynebacterium</taxon>
    </lineage>
</organism>
<protein>
    <submittedName>
        <fullName evidence="2">Uncharacterized protein</fullName>
    </submittedName>
</protein>
<evidence type="ECO:0000256" key="1">
    <source>
        <dbReference type="SAM" id="MobiDB-lite"/>
    </source>
</evidence>
<evidence type="ECO:0000313" key="3">
    <source>
        <dbReference type="Proteomes" id="UP000002198"/>
    </source>
</evidence>
<dbReference type="Proteomes" id="UP000002198">
    <property type="component" value="Chromosome"/>
</dbReference>
<feature type="region of interest" description="Disordered" evidence="1">
    <location>
        <begin position="1"/>
        <end position="75"/>
    </location>
</feature>
<gene>
    <name evidence="2" type="ordered locus">DIP1568</name>
</gene>
<reference evidence="2 3" key="1">
    <citation type="journal article" date="2003" name="Nucleic Acids Res.">
        <title>The complete genome sequence and analysis of Corynebacterium diphtheriae NCTC13129.</title>
        <authorList>
            <person name="Cerdeno-Tarraga A.M."/>
            <person name="Efstratiou A."/>
            <person name="Dover L.G."/>
            <person name="Holden M.T.G."/>
            <person name="Pallen M."/>
            <person name="Bentley S.D."/>
            <person name="Besra G.S."/>
            <person name="Churcher C."/>
            <person name="James K.D."/>
            <person name="De Zoysa A."/>
            <person name="Chillingworth T."/>
            <person name="Cronin A."/>
            <person name="Dowd L."/>
            <person name="Feltwell T."/>
            <person name="Hamlin N."/>
            <person name="Holroyd S."/>
            <person name="Jagels K."/>
            <person name="Moule S."/>
            <person name="Quail M.A."/>
            <person name="Rabbinowitsch E."/>
            <person name="Rutherford K."/>
            <person name="Thomson N.R."/>
            <person name="Unwin L."/>
            <person name="Whitehead S."/>
            <person name="Barrell B.G.Parkhill.J."/>
        </authorList>
    </citation>
    <scope>NUCLEOTIDE SEQUENCE [LARGE SCALE GENOMIC DNA]</scope>
    <source>
        <strain evidence="3">ATCC 700971 / NCTC 13129 / Biotype gravis</strain>
    </source>
</reference>
<accession>Q6NGF7</accession>